<sequence>MDVSIAHRPWEDNHSRSQFTDHTTATSSTPSSVLTTTATSAATNNSNNHHHNIMLNSNNDTPAPYALTRNPSAQTLPSISTLTSGIPSATPPPTDEQHQLHGKISLDRISVNGAGGPKGGGGGGEYHVERDSGNWSMPQSTRSSVYSTALSSMYQPSHGHSLHHHNSSSHLSTYSSHSNHHPSSGYGHNTYHNQQHHHHHPHDSFASSTANSVGLPPLNTTTTNESSTFGFVSNGNRTPSISAAESRRSSVSIDSRMNQGISSLNINGNPIPTTNVSQASLPLGNGFESSNMNQLPSPSVSTPGLLSHRSSNASNTSFHPPPSAASYSHQHHSPSSSSPMLHSHSASHHANTSERHSHSSYVVPRIAPTIAENPEADIYNAENPTRGKAYAFPDPLLGNLSGGSARSSLHSSSGIGTGPVRRFSRRMSNASFGSGNGSIGRKSGEIASSDITVNEKMPSAKRDRKAVSIYGEGRLPEGQLELPLNHHHPMQHKQVRSLIGDPASPNLNGAAPTLPIPNVSITPSAPPSAGNSAASTTGTTRSGASASPYSRTPELRVSHKLAERKRRSEMKDCFEALRARLPSGISGHSNGSPNGASGAAASGSNKSSKWETLQRSIEYIDHLEKSLAASREREKEREKLLMQQHRQDMDNARGQMESVVRGLQSEIEELKARVSNAEALSASAAHAHQGTPLTPHSGVGLSGHGHGHSALPNSGFGRAEPGRTLPPLIGGMVTHSTSGGPGRVSSPTPMQGVQYD</sequence>
<dbReference type="Pfam" id="PF00010">
    <property type="entry name" value="HLH"/>
    <property type="match status" value="1"/>
</dbReference>
<feature type="region of interest" description="Disordered" evidence="2">
    <location>
        <begin position="404"/>
        <end position="444"/>
    </location>
</feature>
<name>A0A168AXT1_9EURO</name>
<protein>
    <submittedName>
        <fullName evidence="4">Helix-loop-helix DNA-binding protein</fullName>
    </submittedName>
</protein>
<keyword evidence="1" id="KW-0175">Coiled coil</keyword>
<feature type="coiled-coil region" evidence="1">
    <location>
        <begin position="635"/>
        <end position="680"/>
    </location>
</feature>
<feature type="region of interest" description="Disordered" evidence="2">
    <location>
        <begin position="489"/>
        <end position="567"/>
    </location>
</feature>
<dbReference type="GO" id="GO:0046983">
    <property type="term" value="F:protein dimerization activity"/>
    <property type="evidence" value="ECO:0007669"/>
    <property type="project" value="InterPro"/>
</dbReference>
<feature type="compositionally biased region" description="Low complexity" evidence="2">
    <location>
        <begin position="20"/>
        <end position="33"/>
    </location>
</feature>
<feature type="region of interest" description="Disordered" evidence="2">
    <location>
        <begin position="583"/>
        <end position="607"/>
    </location>
</feature>
<dbReference type="GO" id="GO:0003677">
    <property type="term" value="F:DNA binding"/>
    <property type="evidence" value="ECO:0007669"/>
    <property type="project" value="UniProtKB-KW"/>
</dbReference>
<feature type="region of interest" description="Disordered" evidence="2">
    <location>
        <begin position="109"/>
        <end position="142"/>
    </location>
</feature>
<proteinExistence type="predicted"/>
<feature type="compositionally biased region" description="Gly residues" evidence="2">
    <location>
        <begin position="113"/>
        <end position="125"/>
    </location>
</feature>
<dbReference type="AlphaFoldDB" id="A0A168AXT1"/>
<accession>A0A168AXT1</accession>
<dbReference type="EMBL" id="AZGZ01000006">
    <property type="protein sequence ID" value="KZZ94496.1"/>
    <property type="molecule type" value="Genomic_DNA"/>
</dbReference>
<dbReference type="VEuPathDB" id="FungiDB:AAP_01796"/>
<feature type="compositionally biased region" description="Polar residues" evidence="2">
    <location>
        <begin position="205"/>
        <end position="280"/>
    </location>
</feature>
<feature type="region of interest" description="Disordered" evidence="2">
    <location>
        <begin position="154"/>
        <end position="360"/>
    </location>
</feature>
<dbReference type="Proteomes" id="UP000242877">
    <property type="component" value="Unassembled WGS sequence"/>
</dbReference>
<evidence type="ECO:0000259" key="3">
    <source>
        <dbReference type="PROSITE" id="PS50888"/>
    </source>
</evidence>
<feature type="compositionally biased region" description="Low complexity" evidence="2">
    <location>
        <begin position="404"/>
        <end position="414"/>
    </location>
</feature>
<evidence type="ECO:0000256" key="1">
    <source>
        <dbReference type="SAM" id="Coils"/>
    </source>
</evidence>
<gene>
    <name evidence="4" type="ORF">AAP_01796</name>
</gene>
<feature type="compositionally biased region" description="Low complexity" evidence="2">
    <location>
        <begin position="168"/>
        <end position="177"/>
    </location>
</feature>
<feature type="compositionally biased region" description="Low complexity" evidence="2">
    <location>
        <begin position="527"/>
        <end position="548"/>
    </location>
</feature>
<feature type="region of interest" description="Disordered" evidence="2">
    <location>
        <begin position="1"/>
        <end position="33"/>
    </location>
</feature>
<dbReference type="InterPro" id="IPR011598">
    <property type="entry name" value="bHLH_dom"/>
</dbReference>
<dbReference type="Gene3D" id="4.10.280.10">
    <property type="entry name" value="Helix-loop-helix DNA-binding domain"/>
    <property type="match status" value="1"/>
</dbReference>
<keyword evidence="5" id="KW-1185">Reference proteome</keyword>
<feature type="region of interest" description="Disordered" evidence="2">
    <location>
        <begin position="43"/>
        <end position="62"/>
    </location>
</feature>
<evidence type="ECO:0000313" key="4">
    <source>
        <dbReference type="EMBL" id="KZZ94496.1"/>
    </source>
</evidence>
<dbReference type="InterPro" id="IPR036638">
    <property type="entry name" value="HLH_DNA-bd_sf"/>
</dbReference>
<dbReference type="OrthoDB" id="8964853at2759"/>
<feature type="compositionally biased region" description="Polar residues" evidence="2">
    <location>
        <begin position="133"/>
        <end position="142"/>
    </location>
</feature>
<feature type="compositionally biased region" description="Low complexity" evidence="2">
    <location>
        <begin position="43"/>
        <end position="59"/>
    </location>
</feature>
<dbReference type="SUPFAM" id="SSF47459">
    <property type="entry name" value="HLH, helix-loop-helix DNA-binding domain"/>
    <property type="match status" value="1"/>
</dbReference>
<feature type="domain" description="BHLH" evidence="3">
    <location>
        <begin position="554"/>
        <end position="623"/>
    </location>
</feature>
<evidence type="ECO:0000256" key="2">
    <source>
        <dbReference type="SAM" id="MobiDB-lite"/>
    </source>
</evidence>
<dbReference type="SMART" id="SM00353">
    <property type="entry name" value="HLH"/>
    <property type="match status" value="1"/>
</dbReference>
<feature type="compositionally biased region" description="Low complexity" evidence="2">
    <location>
        <begin position="324"/>
        <end position="350"/>
    </location>
</feature>
<feature type="compositionally biased region" description="Low complexity" evidence="2">
    <location>
        <begin position="586"/>
        <end position="607"/>
    </location>
</feature>
<evidence type="ECO:0000313" key="5">
    <source>
        <dbReference type="Proteomes" id="UP000242877"/>
    </source>
</evidence>
<feature type="region of interest" description="Disordered" evidence="2">
    <location>
        <begin position="683"/>
        <end position="756"/>
    </location>
</feature>
<comment type="caution">
    <text evidence="4">The sequence shown here is derived from an EMBL/GenBank/DDBJ whole genome shotgun (WGS) entry which is preliminary data.</text>
</comment>
<dbReference type="PROSITE" id="PS50888">
    <property type="entry name" value="BHLH"/>
    <property type="match status" value="1"/>
</dbReference>
<reference evidence="4 5" key="1">
    <citation type="journal article" date="2016" name="Genome Biol. Evol.">
        <title>Divergent and convergent evolution of fungal pathogenicity.</title>
        <authorList>
            <person name="Shang Y."/>
            <person name="Xiao G."/>
            <person name="Zheng P."/>
            <person name="Cen K."/>
            <person name="Zhan S."/>
            <person name="Wang C."/>
        </authorList>
    </citation>
    <scope>NUCLEOTIDE SEQUENCE [LARGE SCALE GENOMIC DNA]</scope>
    <source>
        <strain evidence="4 5">ARSEF 7405</strain>
    </source>
</reference>
<feature type="compositionally biased region" description="Polar residues" evidence="2">
    <location>
        <begin position="287"/>
        <end position="316"/>
    </location>
</feature>
<keyword evidence="4" id="KW-0238">DNA-binding</keyword>
<feature type="compositionally biased region" description="Polar residues" evidence="2">
    <location>
        <begin position="745"/>
        <end position="756"/>
    </location>
</feature>
<organism evidence="4 5">
    <name type="scientific">Ascosphaera apis ARSEF 7405</name>
    <dbReference type="NCBI Taxonomy" id="392613"/>
    <lineage>
        <taxon>Eukaryota</taxon>
        <taxon>Fungi</taxon>
        <taxon>Dikarya</taxon>
        <taxon>Ascomycota</taxon>
        <taxon>Pezizomycotina</taxon>
        <taxon>Eurotiomycetes</taxon>
        <taxon>Eurotiomycetidae</taxon>
        <taxon>Onygenales</taxon>
        <taxon>Ascosphaeraceae</taxon>
        <taxon>Ascosphaera</taxon>
    </lineage>
</organism>